<dbReference type="SUPFAM" id="SSF55874">
    <property type="entry name" value="ATPase domain of HSP90 chaperone/DNA topoisomerase II/histidine kinase"/>
    <property type="match status" value="1"/>
</dbReference>
<dbReference type="InterPro" id="IPR011712">
    <property type="entry name" value="Sig_transdc_His_kin_sub3_dim/P"/>
</dbReference>
<feature type="transmembrane region" description="Helical" evidence="9">
    <location>
        <begin position="13"/>
        <end position="31"/>
    </location>
</feature>
<dbReference type="GO" id="GO:0016020">
    <property type="term" value="C:membrane"/>
    <property type="evidence" value="ECO:0007669"/>
    <property type="project" value="InterPro"/>
</dbReference>
<dbReference type="InterPro" id="IPR050482">
    <property type="entry name" value="Sensor_HK_TwoCompSys"/>
</dbReference>
<dbReference type="GO" id="GO:0000155">
    <property type="term" value="F:phosphorelay sensor kinase activity"/>
    <property type="evidence" value="ECO:0007669"/>
    <property type="project" value="InterPro"/>
</dbReference>
<keyword evidence="4 11" id="KW-0808">Transferase</keyword>
<keyword evidence="8" id="KW-0902">Two-component regulatory system</keyword>
<evidence type="ECO:0000256" key="6">
    <source>
        <dbReference type="ARBA" id="ARBA00022777"/>
    </source>
</evidence>
<dbReference type="OrthoDB" id="227596at2"/>
<dbReference type="PATRIC" id="fig|1348663.4.peg.4886"/>
<keyword evidence="7" id="KW-0067">ATP-binding</keyword>
<feature type="domain" description="Signal transduction histidine kinase subgroup 3 dimerisation and phosphoacceptor" evidence="10">
    <location>
        <begin position="184"/>
        <end position="253"/>
    </location>
</feature>
<keyword evidence="9" id="KW-0472">Membrane</keyword>
<evidence type="ECO:0000313" key="11">
    <source>
        <dbReference type="EMBL" id="KDN83569.1"/>
    </source>
</evidence>
<feature type="transmembrane region" description="Helical" evidence="9">
    <location>
        <begin position="76"/>
        <end position="99"/>
    </location>
</feature>
<feature type="transmembrane region" description="Helical" evidence="9">
    <location>
        <begin position="106"/>
        <end position="126"/>
    </location>
</feature>
<proteinExistence type="predicted"/>
<keyword evidence="6 11" id="KW-0418">Kinase</keyword>
<dbReference type="GO" id="GO:0005524">
    <property type="term" value="F:ATP binding"/>
    <property type="evidence" value="ECO:0007669"/>
    <property type="project" value="UniProtKB-KW"/>
</dbReference>
<dbReference type="EMBL" id="JNBY01000095">
    <property type="protein sequence ID" value="KDN83569.1"/>
    <property type="molecule type" value="Genomic_DNA"/>
</dbReference>
<evidence type="ECO:0000256" key="1">
    <source>
        <dbReference type="ARBA" id="ARBA00000085"/>
    </source>
</evidence>
<reference evidence="11 12" key="1">
    <citation type="submission" date="2014-05" db="EMBL/GenBank/DDBJ databases">
        <title>Draft Genome Sequence of Kitasatospora cheerisanensis KCTC 2395.</title>
        <authorList>
            <person name="Nam D.H."/>
        </authorList>
    </citation>
    <scope>NUCLEOTIDE SEQUENCE [LARGE SCALE GENOMIC DNA]</scope>
    <source>
        <strain evidence="11 12">KCTC 2395</strain>
    </source>
</reference>
<dbReference type="GO" id="GO:0046983">
    <property type="term" value="F:protein dimerization activity"/>
    <property type="evidence" value="ECO:0007669"/>
    <property type="project" value="InterPro"/>
</dbReference>
<evidence type="ECO:0000256" key="5">
    <source>
        <dbReference type="ARBA" id="ARBA00022741"/>
    </source>
</evidence>
<comment type="caution">
    <text evidence="11">The sequence shown here is derived from an EMBL/GenBank/DDBJ whole genome shotgun (WGS) entry which is preliminary data.</text>
</comment>
<evidence type="ECO:0000259" key="10">
    <source>
        <dbReference type="Pfam" id="PF07730"/>
    </source>
</evidence>
<dbReference type="RefSeq" id="WP_157032175.1">
    <property type="nucleotide sequence ID" value="NZ_KK853997.1"/>
</dbReference>
<dbReference type="Gene3D" id="3.30.565.10">
    <property type="entry name" value="Histidine kinase-like ATPase, C-terminal domain"/>
    <property type="match status" value="1"/>
</dbReference>
<evidence type="ECO:0000256" key="9">
    <source>
        <dbReference type="SAM" id="Phobius"/>
    </source>
</evidence>
<evidence type="ECO:0000256" key="3">
    <source>
        <dbReference type="ARBA" id="ARBA00022553"/>
    </source>
</evidence>
<dbReference type="Proteomes" id="UP000027178">
    <property type="component" value="Unassembled WGS sequence"/>
</dbReference>
<evidence type="ECO:0000313" key="12">
    <source>
        <dbReference type="Proteomes" id="UP000027178"/>
    </source>
</evidence>
<name>A0A066YUA5_9ACTN</name>
<evidence type="ECO:0000256" key="7">
    <source>
        <dbReference type="ARBA" id="ARBA00022840"/>
    </source>
</evidence>
<organism evidence="11 12">
    <name type="scientific">Kitasatospora cheerisanensis KCTC 2395</name>
    <dbReference type="NCBI Taxonomy" id="1348663"/>
    <lineage>
        <taxon>Bacteria</taxon>
        <taxon>Bacillati</taxon>
        <taxon>Actinomycetota</taxon>
        <taxon>Actinomycetes</taxon>
        <taxon>Kitasatosporales</taxon>
        <taxon>Streptomycetaceae</taxon>
        <taxon>Kitasatospora</taxon>
    </lineage>
</organism>
<sequence>MGRVRLSAPRQDLAIALGGLLGGLLLIAVGAYDRRAGLPWWVPVLPLAGMAGLSLLRRRCTVWTVSVGGVLLGLGLYFGSLLATTLLYTDLLYAAVLYGRPRMSKVLALTGGATTLVLTGLAWRYLSISEGLLIGVFGALVFLSPVWTADLLRHHRDRAESERLRAEQTALLAELDRRGAVVSERARMARELHDVIANHLSAIAIHATGAQAVARRQDRAADEPLVEALAVIRENSVQGLAEMRRMIGLLREAVPEEPYAAPRLAALDVLLEQAGTAGRAAGLRFEAEQEGEPGELPAPVELAAYRIVQESLTNAVKHAAPGVVRLRIRYGERELEITVESPYAEGGGRAVPGAKAGLVGMGERAQLLGGEFDAGPDGRTWKVRAVLPRTASEERA</sequence>
<dbReference type="Gene3D" id="1.20.5.1930">
    <property type="match status" value="1"/>
</dbReference>
<dbReference type="Pfam" id="PF07730">
    <property type="entry name" value="HisKA_3"/>
    <property type="match status" value="1"/>
</dbReference>
<comment type="catalytic activity">
    <reaction evidence="1">
        <text>ATP + protein L-histidine = ADP + protein N-phospho-L-histidine.</text>
        <dbReference type="EC" id="2.7.13.3"/>
    </reaction>
</comment>
<keyword evidence="5" id="KW-0547">Nucleotide-binding</keyword>
<dbReference type="EC" id="2.7.13.3" evidence="2"/>
<evidence type="ECO:0000256" key="2">
    <source>
        <dbReference type="ARBA" id="ARBA00012438"/>
    </source>
</evidence>
<dbReference type="HOGENOM" id="CLU_000445_20_1_11"/>
<dbReference type="PANTHER" id="PTHR24421">
    <property type="entry name" value="NITRATE/NITRITE SENSOR PROTEIN NARX-RELATED"/>
    <property type="match status" value="1"/>
</dbReference>
<dbReference type="CDD" id="cd16917">
    <property type="entry name" value="HATPase_UhpB-NarQ-NarX-like"/>
    <property type="match status" value="1"/>
</dbReference>
<evidence type="ECO:0000256" key="8">
    <source>
        <dbReference type="ARBA" id="ARBA00023012"/>
    </source>
</evidence>
<dbReference type="PANTHER" id="PTHR24421:SF10">
    <property type="entry name" value="NITRATE_NITRITE SENSOR PROTEIN NARQ"/>
    <property type="match status" value="1"/>
</dbReference>
<feature type="transmembrane region" description="Helical" evidence="9">
    <location>
        <begin position="132"/>
        <end position="152"/>
    </location>
</feature>
<protein>
    <recommendedName>
        <fullName evidence="2">histidine kinase</fullName>
        <ecNumber evidence="2">2.7.13.3</ecNumber>
    </recommendedName>
</protein>
<keyword evidence="12" id="KW-1185">Reference proteome</keyword>
<feature type="transmembrane region" description="Helical" evidence="9">
    <location>
        <begin position="38"/>
        <end position="56"/>
    </location>
</feature>
<keyword evidence="9" id="KW-1133">Transmembrane helix</keyword>
<keyword evidence="9" id="KW-0812">Transmembrane</keyword>
<dbReference type="AlphaFoldDB" id="A0A066YUA5"/>
<accession>A0A066YUA5</accession>
<gene>
    <name evidence="11" type="ORF">KCH_50510</name>
</gene>
<dbReference type="eggNOG" id="COG4585">
    <property type="taxonomic scope" value="Bacteria"/>
</dbReference>
<keyword evidence="3" id="KW-0597">Phosphoprotein</keyword>
<dbReference type="InterPro" id="IPR036890">
    <property type="entry name" value="HATPase_C_sf"/>
</dbReference>
<evidence type="ECO:0000256" key="4">
    <source>
        <dbReference type="ARBA" id="ARBA00022679"/>
    </source>
</evidence>